<dbReference type="InterPro" id="IPR036895">
    <property type="entry name" value="Uracil-DNA_glycosylase-like_sf"/>
</dbReference>
<evidence type="ECO:0000313" key="2">
    <source>
        <dbReference type="EMBL" id="QEA06337.1"/>
    </source>
</evidence>
<dbReference type="EMBL" id="MN079137">
    <property type="protein sequence ID" value="QEA06337.1"/>
    <property type="molecule type" value="Genomic_DNA"/>
</dbReference>
<dbReference type="AlphaFoldDB" id="A0A5B8RHX6"/>
<dbReference type="Pfam" id="PF03167">
    <property type="entry name" value="UDG"/>
    <property type="match status" value="1"/>
</dbReference>
<protein>
    <recommendedName>
        <fullName evidence="1">Uracil-DNA glycosylase-like domain-containing protein</fullName>
    </recommendedName>
</protein>
<name>A0A5B8RHX6_9ZZZZ</name>
<reference evidence="2" key="1">
    <citation type="submission" date="2019-06" db="EMBL/GenBank/DDBJ databases">
        <authorList>
            <person name="Murdoch R.W."/>
            <person name="Fathepure B."/>
        </authorList>
    </citation>
    <scope>NUCLEOTIDE SEQUENCE</scope>
</reference>
<feature type="domain" description="Uracil-DNA glycosylase-like" evidence="1">
    <location>
        <begin position="27"/>
        <end position="197"/>
    </location>
</feature>
<organism evidence="2">
    <name type="scientific">uncultured organism</name>
    <dbReference type="NCBI Taxonomy" id="155900"/>
    <lineage>
        <taxon>unclassified sequences</taxon>
        <taxon>environmental samples</taxon>
    </lineage>
</organism>
<sequence>MPECAIFSRQICAIYARRLQLTSPRPPTCKVAIVGLSAADTQLQTFIDKYNRGASYEEAALEAAFYGLGRDLVRMMNGLGVARKLGLHPLSESIDLNRSGHFLTTSLIKCASLTVNGSSSDFDPWKYESNVRCITERFVPEVLERDSIEHILVLGSKAKKALTSKVRMHGVFVHDYLNERGKVVSYLPHPSGANRESVDLASLDREDFPTMQQHQDRMWAKYEIRQREKGKRQAAWR</sequence>
<proteinExistence type="predicted"/>
<accession>A0A5B8RHX6</accession>
<dbReference type="InterPro" id="IPR005122">
    <property type="entry name" value="Uracil-DNA_glycosylase-like"/>
</dbReference>
<gene>
    <name evidence="2" type="ORF">KBTEX_02669</name>
</gene>
<evidence type="ECO:0000259" key="1">
    <source>
        <dbReference type="Pfam" id="PF03167"/>
    </source>
</evidence>
<dbReference type="SUPFAM" id="SSF52141">
    <property type="entry name" value="Uracil-DNA glycosylase-like"/>
    <property type="match status" value="1"/>
</dbReference>